<dbReference type="RefSeq" id="WP_069111335.1">
    <property type="nucleotide sequence ID" value="NZ_FNUC01000004.1"/>
</dbReference>
<dbReference type="PANTHER" id="PTHR24104:SF25">
    <property type="entry name" value="PROTEIN LIN-41"/>
    <property type="match status" value="1"/>
</dbReference>
<dbReference type="STRING" id="561176.SAMN04488561_6985"/>
<protein>
    <recommendedName>
        <fullName evidence="3">NHL repeat-containing protein</fullName>
    </recommendedName>
</protein>
<dbReference type="EMBL" id="FNUC01000004">
    <property type="protein sequence ID" value="SEF18914.1"/>
    <property type="molecule type" value="Genomic_DNA"/>
</dbReference>
<dbReference type="GO" id="GO:0008270">
    <property type="term" value="F:zinc ion binding"/>
    <property type="evidence" value="ECO:0007669"/>
    <property type="project" value="UniProtKB-KW"/>
</dbReference>
<dbReference type="InterPro" id="IPR011042">
    <property type="entry name" value="6-blade_b-propeller_TolB-like"/>
</dbReference>
<reference evidence="2" key="1">
    <citation type="submission" date="2016-10" db="EMBL/GenBank/DDBJ databases">
        <authorList>
            <person name="Varghese N."/>
            <person name="Submissions S."/>
        </authorList>
    </citation>
    <scope>NUCLEOTIDE SEQUENCE [LARGE SCALE GENOMIC DNA]</scope>
    <source>
        <strain evidence="2">DSM 45237</strain>
    </source>
</reference>
<dbReference type="PANTHER" id="PTHR24104">
    <property type="entry name" value="E3 UBIQUITIN-PROTEIN LIGASE NHLRC1-RELATED"/>
    <property type="match status" value="1"/>
</dbReference>
<accession>A0A1H5PZ32</accession>
<name>A0A1H5PZ32_9ACTN</name>
<gene>
    <name evidence="1" type="ORF">SAMN04488561_6985</name>
</gene>
<dbReference type="InterPro" id="IPR050952">
    <property type="entry name" value="TRIM-NHL_E3_ligases"/>
</dbReference>
<keyword evidence="2" id="KW-1185">Reference proteome</keyword>
<sequence length="318" mass="33548">MSSGNGLTWATLSPSGRDGAEWSHAGIAADAGGTVYWTDPAGGALIARHLPTGSVQRIPVPLLEVHDITLGPGGGRLWLVDPGWKQRPPAYDPETRVGRAGVLDLASGVFTDLVRPEHPRYAEYGWYPTSVAVDDTESLVVVADGYGESLVHLFRGDDVTTLEGAGGTPFRCPHGVIVRAGSELVIADRGNSRLVRLDLDGRFAGEFTHPELRSPSGLAALGERLVVTDLDGALHSVDLDRGGLDVLVPFPDGEKRPGWPNHEVGGAMVRPPLYDGVLNSPHGVATGPDGSIFLTEWVIGGRELHLRPSPPDGAGAAR</sequence>
<dbReference type="AlphaFoldDB" id="A0A1H5PZ32"/>
<evidence type="ECO:0000313" key="2">
    <source>
        <dbReference type="Proteomes" id="UP000181980"/>
    </source>
</evidence>
<proteinExistence type="predicted"/>
<dbReference type="SUPFAM" id="SSF63829">
    <property type="entry name" value="Calcium-dependent phosphotriesterase"/>
    <property type="match status" value="1"/>
</dbReference>
<dbReference type="Gene3D" id="2.120.10.30">
    <property type="entry name" value="TolB, C-terminal domain"/>
    <property type="match status" value="1"/>
</dbReference>
<dbReference type="OrthoDB" id="9768084at2"/>
<evidence type="ECO:0000313" key="1">
    <source>
        <dbReference type="EMBL" id="SEF18914.1"/>
    </source>
</evidence>
<dbReference type="Proteomes" id="UP000181980">
    <property type="component" value="Unassembled WGS sequence"/>
</dbReference>
<evidence type="ECO:0008006" key="3">
    <source>
        <dbReference type="Google" id="ProtNLM"/>
    </source>
</evidence>
<organism evidence="1 2">
    <name type="scientific">Jiangella alba</name>
    <dbReference type="NCBI Taxonomy" id="561176"/>
    <lineage>
        <taxon>Bacteria</taxon>
        <taxon>Bacillati</taxon>
        <taxon>Actinomycetota</taxon>
        <taxon>Actinomycetes</taxon>
        <taxon>Jiangellales</taxon>
        <taxon>Jiangellaceae</taxon>
        <taxon>Jiangella</taxon>
    </lineage>
</organism>